<evidence type="ECO:0000256" key="1">
    <source>
        <dbReference type="ARBA" id="ARBA00022490"/>
    </source>
</evidence>
<dbReference type="InterPro" id="IPR002026">
    <property type="entry name" value="Urease_gamma/gamma-beta_su"/>
</dbReference>
<dbReference type="PATRIC" id="fig|1227498.3.peg.3548"/>
<evidence type="ECO:0000313" key="5">
    <source>
        <dbReference type="EMBL" id="ELY53122.1"/>
    </source>
</evidence>
<reference evidence="5 6" key="1">
    <citation type="journal article" date="2014" name="PLoS Genet.">
        <title>Phylogenetically driven sequencing of extremely halophilic archaea reveals strategies for static and dynamic osmo-response.</title>
        <authorList>
            <person name="Becker E.A."/>
            <person name="Seitzer P.M."/>
            <person name="Tritt A."/>
            <person name="Larsen D."/>
            <person name="Krusor M."/>
            <person name="Yao A.I."/>
            <person name="Wu D."/>
            <person name="Madern D."/>
            <person name="Eisen J.A."/>
            <person name="Darling A.E."/>
            <person name="Facciotti M.T."/>
        </authorList>
    </citation>
    <scope>NUCLEOTIDE SEQUENCE [LARGE SCALE GENOMIC DNA]</scope>
    <source>
        <strain evidence="5 6">DSM 18795</strain>
    </source>
</reference>
<dbReference type="InterPro" id="IPR050069">
    <property type="entry name" value="Urease_subunit"/>
</dbReference>
<evidence type="ECO:0000256" key="3">
    <source>
        <dbReference type="HAMAP-Rule" id="MF_00739"/>
    </source>
</evidence>
<comment type="pathway">
    <text evidence="3">Nitrogen metabolism; urea degradation; CO(2) and NH(3) from urea (urease route): step 1/1.</text>
</comment>
<dbReference type="PANTHER" id="PTHR33569">
    <property type="entry name" value="UREASE"/>
    <property type="match status" value="1"/>
</dbReference>
<dbReference type="Proteomes" id="UP000011531">
    <property type="component" value="Unassembled WGS sequence"/>
</dbReference>
<dbReference type="GO" id="GO:0043419">
    <property type="term" value="P:urea catabolic process"/>
    <property type="evidence" value="ECO:0007669"/>
    <property type="project" value="UniProtKB-UniRule"/>
</dbReference>
<dbReference type="HAMAP" id="MF_00739">
    <property type="entry name" value="Urease_gamma"/>
    <property type="match status" value="1"/>
</dbReference>
<evidence type="ECO:0000256" key="2">
    <source>
        <dbReference type="ARBA" id="ARBA00022801"/>
    </source>
</evidence>
<dbReference type="InterPro" id="IPR012010">
    <property type="entry name" value="Urease_gamma"/>
</dbReference>
<sequence length="150" mass="16338">MNLSPKEMERLTVFMAAELARRRKNRGVKLNHPETVAYISDWCCEAAREGKSVSRIRSEATQLLTREDVMDGVPELVEMIQVEPVFPDGTKLVTVHDPIRADSREQLETVDPGPGEELAVDEGALPDENDGDGSEAHETGGGPEPAGGDD</sequence>
<comment type="subunit">
    <text evidence="3">Heterotrimer of UreA (gamma), UreB (beta) and UreC (alpha) subunits. Three heterotrimers associate to form the active enzyme.</text>
</comment>
<comment type="similarity">
    <text evidence="3">Belongs to the urease gamma subunit family.</text>
</comment>
<keyword evidence="2 3" id="KW-0378">Hydrolase</keyword>
<protein>
    <recommendedName>
        <fullName evidence="3">Urease subunit gamma</fullName>
        <ecNumber evidence="3">3.5.1.5</ecNumber>
    </recommendedName>
    <alternativeName>
        <fullName evidence="3">Urea amidohydrolase subunit gamma</fullName>
    </alternativeName>
</protein>
<organism evidence="5 6">
    <name type="scientific">Natronococcus jeotgali DSM 18795</name>
    <dbReference type="NCBI Taxonomy" id="1227498"/>
    <lineage>
        <taxon>Archaea</taxon>
        <taxon>Methanobacteriati</taxon>
        <taxon>Methanobacteriota</taxon>
        <taxon>Stenosarchaea group</taxon>
        <taxon>Halobacteria</taxon>
        <taxon>Halobacteriales</taxon>
        <taxon>Natrialbaceae</taxon>
        <taxon>Natronococcus</taxon>
    </lineage>
</organism>
<dbReference type="Pfam" id="PF00547">
    <property type="entry name" value="Urease_gamma"/>
    <property type="match status" value="1"/>
</dbReference>
<dbReference type="PANTHER" id="PTHR33569:SF1">
    <property type="entry name" value="UREASE"/>
    <property type="match status" value="1"/>
</dbReference>
<comment type="subcellular location">
    <subcellularLocation>
        <location evidence="3">Cytoplasm</location>
    </subcellularLocation>
</comment>
<dbReference type="NCBIfam" id="NF009712">
    <property type="entry name" value="PRK13241.1"/>
    <property type="match status" value="1"/>
</dbReference>
<dbReference type="GO" id="GO:0005737">
    <property type="term" value="C:cytoplasm"/>
    <property type="evidence" value="ECO:0007669"/>
    <property type="project" value="UniProtKB-SubCell"/>
</dbReference>
<dbReference type="GO" id="GO:0009039">
    <property type="term" value="F:urease activity"/>
    <property type="evidence" value="ECO:0007669"/>
    <property type="project" value="UniProtKB-UniRule"/>
</dbReference>
<dbReference type="EMBL" id="AOIA01000150">
    <property type="protein sequence ID" value="ELY53122.1"/>
    <property type="molecule type" value="Genomic_DNA"/>
</dbReference>
<dbReference type="InterPro" id="IPR036463">
    <property type="entry name" value="Urease_gamma_sf"/>
</dbReference>
<keyword evidence="6" id="KW-1185">Reference proteome</keyword>
<feature type="compositionally biased region" description="Acidic residues" evidence="4">
    <location>
        <begin position="118"/>
        <end position="133"/>
    </location>
</feature>
<feature type="region of interest" description="Disordered" evidence="4">
    <location>
        <begin position="102"/>
        <end position="150"/>
    </location>
</feature>
<evidence type="ECO:0000313" key="6">
    <source>
        <dbReference type="Proteomes" id="UP000011531"/>
    </source>
</evidence>
<comment type="catalytic activity">
    <reaction evidence="3">
        <text>urea + 2 H2O + H(+) = hydrogencarbonate + 2 NH4(+)</text>
        <dbReference type="Rhea" id="RHEA:20557"/>
        <dbReference type="ChEBI" id="CHEBI:15377"/>
        <dbReference type="ChEBI" id="CHEBI:15378"/>
        <dbReference type="ChEBI" id="CHEBI:16199"/>
        <dbReference type="ChEBI" id="CHEBI:17544"/>
        <dbReference type="ChEBI" id="CHEBI:28938"/>
        <dbReference type="EC" id="3.5.1.5"/>
    </reaction>
</comment>
<dbReference type="GO" id="GO:0016151">
    <property type="term" value="F:nickel cation binding"/>
    <property type="evidence" value="ECO:0007669"/>
    <property type="project" value="InterPro"/>
</dbReference>
<name>L9WUM8_9EURY</name>
<dbReference type="AlphaFoldDB" id="L9WUM8"/>
<dbReference type="UniPathway" id="UPA00258">
    <property type="reaction ID" value="UER00370"/>
</dbReference>
<dbReference type="EC" id="3.5.1.5" evidence="3"/>
<dbReference type="CDD" id="cd00390">
    <property type="entry name" value="Urease_gamma"/>
    <property type="match status" value="1"/>
</dbReference>
<dbReference type="NCBIfam" id="TIGR00193">
    <property type="entry name" value="urease_gam"/>
    <property type="match status" value="1"/>
</dbReference>
<dbReference type="OrthoDB" id="42431at2157"/>
<dbReference type="SUPFAM" id="SSF54111">
    <property type="entry name" value="Urease, gamma-subunit"/>
    <property type="match status" value="1"/>
</dbReference>
<proteinExistence type="inferred from homology"/>
<gene>
    <name evidence="3 5" type="primary">ureA</name>
    <name evidence="5" type="ORF">C492_17979</name>
</gene>
<feature type="compositionally biased region" description="Gly residues" evidence="4">
    <location>
        <begin position="139"/>
        <end position="150"/>
    </location>
</feature>
<dbReference type="Gene3D" id="3.30.280.10">
    <property type="entry name" value="Urease, gamma-like subunit"/>
    <property type="match status" value="1"/>
</dbReference>
<dbReference type="RefSeq" id="WP_008426017.1">
    <property type="nucleotide sequence ID" value="NZ_AOIA01000150.1"/>
</dbReference>
<evidence type="ECO:0000256" key="4">
    <source>
        <dbReference type="SAM" id="MobiDB-lite"/>
    </source>
</evidence>
<comment type="caution">
    <text evidence="5">The sequence shown here is derived from an EMBL/GenBank/DDBJ whole genome shotgun (WGS) entry which is preliminary data.</text>
</comment>
<dbReference type="STRING" id="1227498.C492_17979"/>
<keyword evidence="1 3" id="KW-0963">Cytoplasm</keyword>
<accession>L9WUM8</accession>